<evidence type="ECO:0000256" key="7">
    <source>
        <dbReference type="RuleBase" id="RU000382"/>
    </source>
</evidence>
<name>A0A6V2CR74_9STRA</name>
<dbReference type="Gene3D" id="3.40.640.10">
    <property type="entry name" value="Type I PLP-dependent aspartate aminotransferase-like (Major domain)"/>
    <property type="match status" value="1"/>
</dbReference>
<keyword evidence="4 6" id="KW-0663">Pyridoxal phosphate</keyword>
<protein>
    <recommendedName>
        <fullName evidence="10">Histidine decarboxylase</fullName>
    </recommendedName>
</protein>
<sequence length="575" mass="64711">MSSSSSILRSVSSQARRKLTESLSKTASANPNLLKNGATTATQLLPRSMSIGMDRSMTTMSKSNQIRSKSTAPLPTEDTENDDATTESLASIANHIDAEEQSKIDNNTDDHVRDFTSDKSKSGTPSPWAVFDAWGAGADIVDPLTEAEEANLCKNSVKIPFTEEERASLPDETDVLKSYDKLLRRKSSVHFGYPYNLIYNHEELYEFMKFSINNLGDPFITSNYGVHSRQFECSVIDFFAKLWKIPEDEYWGYITTCGTEGNLHGILLARERHPDGILYSSKETHYSVFKAARYYRMDAKAIPTLPMGEIDYDALASEISKNRDRPVIINVNIGTTVKGAVDNLDRILRILKMLDIPRERYHIHCDGALFAMMMPFVDFAPEVSFRKPIDSIAVSGHKMLGCPMPCGIALTRKELVKEVEQHIDYLNSVDTTIMGSRNGQAALYLWYSLRKKGIDGIKRDVVHCMETAAYLRDKITDAGLSCRLNDLSCTVVLERPMDDKLVKRWQLACEEDIAHVVVMPNVTRQKIDKFVEELVECKNKYGRMAPKREDSPLVKLTCTSWGGTFVDPVINFKSE</sequence>
<dbReference type="EMBL" id="HBNS01010740">
    <property type="protein sequence ID" value="CAE4595330.1"/>
    <property type="molecule type" value="Transcribed_RNA"/>
</dbReference>
<dbReference type="InterPro" id="IPR015424">
    <property type="entry name" value="PyrdxlP-dep_Trfase"/>
</dbReference>
<dbReference type="GO" id="GO:0030170">
    <property type="term" value="F:pyridoxal phosphate binding"/>
    <property type="evidence" value="ECO:0007669"/>
    <property type="project" value="InterPro"/>
</dbReference>
<feature type="region of interest" description="Disordered" evidence="8">
    <location>
        <begin position="1"/>
        <end position="85"/>
    </location>
</feature>
<dbReference type="NCBIfam" id="NF002748">
    <property type="entry name" value="PRK02769.1"/>
    <property type="match status" value="1"/>
</dbReference>
<comment type="cofactor">
    <cofactor evidence="1 6 7">
        <name>pyridoxal 5'-phosphate</name>
        <dbReference type="ChEBI" id="CHEBI:597326"/>
    </cofactor>
</comment>
<dbReference type="Pfam" id="PF00282">
    <property type="entry name" value="Pyridoxal_deC"/>
    <property type="match status" value="1"/>
</dbReference>
<dbReference type="PANTHER" id="PTHR46101:SF2">
    <property type="entry name" value="SERINE DECARBOXYLASE"/>
    <property type="match status" value="1"/>
</dbReference>
<evidence type="ECO:0000256" key="5">
    <source>
        <dbReference type="ARBA" id="ARBA00023239"/>
    </source>
</evidence>
<evidence type="ECO:0000256" key="6">
    <source>
        <dbReference type="PIRSR" id="PIRSR602129-50"/>
    </source>
</evidence>
<dbReference type="GO" id="GO:0016831">
    <property type="term" value="F:carboxy-lyase activity"/>
    <property type="evidence" value="ECO:0007669"/>
    <property type="project" value="UniProtKB-KW"/>
</dbReference>
<evidence type="ECO:0000256" key="1">
    <source>
        <dbReference type="ARBA" id="ARBA00001933"/>
    </source>
</evidence>
<feature type="compositionally biased region" description="Low complexity" evidence="8">
    <location>
        <begin position="1"/>
        <end position="13"/>
    </location>
</feature>
<dbReference type="InterPro" id="IPR051151">
    <property type="entry name" value="Group_II_Decarboxylase"/>
</dbReference>
<dbReference type="SUPFAM" id="SSF53383">
    <property type="entry name" value="PLP-dependent transferases"/>
    <property type="match status" value="1"/>
</dbReference>
<feature type="compositionally biased region" description="Polar residues" evidence="8">
    <location>
        <begin position="21"/>
        <end position="45"/>
    </location>
</feature>
<dbReference type="AlphaFoldDB" id="A0A6V2CR74"/>
<evidence type="ECO:0000256" key="2">
    <source>
        <dbReference type="ARBA" id="ARBA00009533"/>
    </source>
</evidence>
<feature type="compositionally biased region" description="Polar residues" evidence="8">
    <location>
        <begin position="56"/>
        <end position="73"/>
    </location>
</feature>
<feature type="modified residue" description="N6-(pyridoxal phosphate)lysine" evidence="6">
    <location>
        <position position="398"/>
    </location>
</feature>
<organism evidence="9">
    <name type="scientific">Ditylum brightwellii</name>
    <dbReference type="NCBI Taxonomy" id="49249"/>
    <lineage>
        <taxon>Eukaryota</taxon>
        <taxon>Sar</taxon>
        <taxon>Stramenopiles</taxon>
        <taxon>Ochrophyta</taxon>
        <taxon>Bacillariophyta</taxon>
        <taxon>Mediophyceae</taxon>
        <taxon>Lithodesmiophycidae</taxon>
        <taxon>Lithodesmiales</taxon>
        <taxon>Lithodesmiaceae</taxon>
        <taxon>Ditylum</taxon>
    </lineage>
</organism>
<gene>
    <name evidence="9" type="ORF">DBRI00130_LOCUS8674</name>
</gene>
<dbReference type="InterPro" id="IPR015421">
    <property type="entry name" value="PyrdxlP-dep_Trfase_major"/>
</dbReference>
<evidence type="ECO:0000256" key="3">
    <source>
        <dbReference type="ARBA" id="ARBA00022793"/>
    </source>
</evidence>
<evidence type="ECO:0000313" key="9">
    <source>
        <dbReference type="EMBL" id="CAE4595330.1"/>
    </source>
</evidence>
<dbReference type="GO" id="GO:0019752">
    <property type="term" value="P:carboxylic acid metabolic process"/>
    <property type="evidence" value="ECO:0007669"/>
    <property type="project" value="InterPro"/>
</dbReference>
<comment type="similarity">
    <text evidence="2 7">Belongs to the group II decarboxylase family.</text>
</comment>
<evidence type="ECO:0000256" key="8">
    <source>
        <dbReference type="SAM" id="MobiDB-lite"/>
    </source>
</evidence>
<reference evidence="9" key="1">
    <citation type="submission" date="2021-01" db="EMBL/GenBank/DDBJ databases">
        <authorList>
            <person name="Corre E."/>
            <person name="Pelletier E."/>
            <person name="Niang G."/>
            <person name="Scheremetjew M."/>
            <person name="Finn R."/>
            <person name="Kale V."/>
            <person name="Holt S."/>
            <person name="Cochrane G."/>
            <person name="Meng A."/>
            <person name="Brown T."/>
            <person name="Cohen L."/>
        </authorList>
    </citation>
    <scope>NUCLEOTIDE SEQUENCE</scope>
    <source>
        <strain evidence="9">GSO104</strain>
    </source>
</reference>
<proteinExistence type="inferred from homology"/>
<keyword evidence="3" id="KW-0210">Decarboxylase</keyword>
<keyword evidence="5 7" id="KW-0456">Lyase</keyword>
<evidence type="ECO:0008006" key="10">
    <source>
        <dbReference type="Google" id="ProtNLM"/>
    </source>
</evidence>
<evidence type="ECO:0000256" key="4">
    <source>
        <dbReference type="ARBA" id="ARBA00022898"/>
    </source>
</evidence>
<dbReference type="PANTHER" id="PTHR46101">
    <property type="match status" value="1"/>
</dbReference>
<dbReference type="InterPro" id="IPR002129">
    <property type="entry name" value="PyrdxlP-dep_de-COase"/>
</dbReference>
<accession>A0A6V2CR74</accession>